<feature type="domain" description="Plant disease resistance WDH" evidence="1">
    <location>
        <begin position="374"/>
        <end position="442"/>
    </location>
</feature>
<name>A0AAV8TG91_9ROSI</name>
<keyword evidence="3" id="KW-1185">Reference proteome</keyword>
<evidence type="ECO:0000313" key="2">
    <source>
        <dbReference type="EMBL" id="KAJ8765014.1"/>
    </source>
</evidence>
<protein>
    <recommendedName>
        <fullName evidence="1">Plant disease resistance WDH domain-containing protein</fullName>
    </recommendedName>
</protein>
<gene>
    <name evidence="2" type="ORF">K2173_010486</name>
</gene>
<accession>A0AAV8TG91</accession>
<reference evidence="2 3" key="1">
    <citation type="submission" date="2021-09" db="EMBL/GenBank/DDBJ databases">
        <title>Genomic insights and catalytic innovation underlie evolution of tropane alkaloids biosynthesis.</title>
        <authorList>
            <person name="Wang Y.-J."/>
            <person name="Tian T."/>
            <person name="Huang J.-P."/>
            <person name="Huang S.-X."/>
        </authorList>
    </citation>
    <scope>NUCLEOTIDE SEQUENCE [LARGE SCALE GENOMIC DNA]</scope>
    <source>
        <strain evidence="2">KIB-2018</strain>
        <tissue evidence="2">Leaf</tissue>
    </source>
</reference>
<proteinExistence type="predicted"/>
<dbReference type="InterPro" id="IPR058874">
    <property type="entry name" value="WHD_plant"/>
</dbReference>
<dbReference type="Pfam" id="PF25895">
    <property type="entry name" value="WHD_plant_disease"/>
    <property type="match status" value="1"/>
</dbReference>
<dbReference type="GO" id="GO:0000725">
    <property type="term" value="P:recombinational repair"/>
    <property type="evidence" value="ECO:0007669"/>
    <property type="project" value="TreeGrafter"/>
</dbReference>
<dbReference type="PANTHER" id="PTHR32472:SF12">
    <property type="entry name" value="P-LOOP CONTAINING NUCLEOSIDE TRIPHOSPHATE HYDROLASES SUPERFAMILY PROTEIN"/>
    <property type="match status" value="1"/>
</dbReference>
<dbReference type="EMBL" id="JAIWQS010000005">
    <property type="protein sequence ID" value="KAJ8765014.1"/>
    <property type="molecule type" value="Genomic_DNA"/>
</dbReference>
<evidence type="ECO:0000259" key="1">
    <source>
        <dbReference type="Pfam" id="PF25895"/>
    </source>
</evidence>
<sequence>MAFWIPQLHQPLKGNTAMDEAAAAVYLLNPHGVTIKISTCCSKTGKEILKPHGSCSSSNLDTNSILSSPYYSPSLLLHSPVDQYEYYDDLTETKLKFVTCVSVSDPTPPRNSFSFYHVAPIRQITFSLASNAKLRSCDVYIGFHGNNPNLMRFCKWLKSKPELQGIACFIADQAKYVDGHSHEMADRIITYCHLRKLLTLLFFDTGTTEVIGYLNCSSLDKESKYKKSKGGSCRILGNSVININGILGKMELALEFGYSSIFQVSLNLRLDISANIEKERGEFKALKSKNLRHSRELFRGMLYLLIIDNLEIESERKFLHKLDEKLRRLRFGLWVVAPFLSELATIPSSLFEIVNQVSLEECSACLLLALGLLTAPISTILLVTTAKNLIVVGNRFQNWTKFLSVAFACCSGCALTPHSEEDSTLYLVKLGFNTNSKHAGWVLDLPSPPAVKAFMNFSRCNSAFVLEEMEKYFMSKIQHRCHVSLYWKKRVTLLETRAQLLLRGGHFDNVEGFCRTCLSIKTVVLAPSQPFSNLGC</sequence>
<comment type="caution">
    <text evidence="2">The sequence shown here is derived from an EMBL/GenBank/DDBJ whole genome shotgun (WGS) entry which is preliminary data.</text>
</comment>
<dbReference type="Proteomes" id="UP001159364">
    <property type="component" value="Linkage Group LG05"/>
</dbReference>
<organism evidence="2 3">
    <name type="scientific">Erythroxylum novogranatense</name>
    <dbReference type="NCBI Taxonomy" id="1862640"/>
    <lineage>
        <taxon>Eukaryota</taxon>
        <taxon>Viridiplantae</taxon>
        <taxon>Streptophyta</taxon>
        <taxon>Embryophyta</taxon>
        <taxon>Tracheophyta</taxon>
        <taxon>Spermatophyta</taxon>
        <taxon>Magnoliopsida</taxon>
        <taxon>eudicotyledons</taxon>
        <taxon>Gunneridae</taxon>
        <taxon>Pentapetalae</taxon>
        <taxon>rosids</taxon>
        <taxon>fabids</taxon>
        <taxon>Malpighiales</taxon>
        <taxon>Erythroxylaceae</taxon>
        <taxon>Erythroxylum</taxon>
    </lineage>
</organism>
<dbReference type="PANTHER" id="PTHR32472">
    <property type="entry name" value="DNA REPAIR PROTEIN RADA"/>
    <property type="match status" value="1"/>
</dbReference>
<evidence type="ECO:0000313" key="3">
    <source>
        <dbReference type="Proteomes" id="UP001159364"/>
    </source>
</evidence>
<dbReference type="AlphaFoldDB" id="A0AAV8TG91"/>